<dbReference type="GO" id="GO:0006281">
    <property type="term" value="P:DNA repair"/>
    <property type="evidence" value="ECO:0007669"/>
    <property type="project" value="UniProtKB-UniRule"/>
</dbReference>
<dbReference type="GO" id="GO:0035101">
    <property type="term" value="C:FACT complex"/>
    <property type="evidence" value="ECO:0007669"/>
    <property type="project" value="UniProtKB-UniRule"/>
</dbReference>
<dbReference type="EMBL" id="JAJJMA010315091">
    <property type="protein sequence ID" value="MCL7049359.1"/>
    <property type="molecule type" value="Genomic_DNA"/>
</dbReference>
<sequence length="399" mass="46496">YRTMSCSKPKPPHMQVALPKETLKILEDLVKGSPAVPIQERCIITEEELEDNRRRNQARLASRLKRDTACRLLGEDQSKTANVSATRSLVAIRSDLSYARFRKQQSLHQPKNHWVFRLENINLFFGNAVTSPVRGTLEARGSGFTFTATRGSGFPKLRFKDTDVKRSFFQCGDKDKDKDKASLLQFHMCHPIMVGSKETNNILFLLQDWRPVDDLQKFIASFSRAQWDSQSWFRGFYDLDKLQFDGVFYDLDERQFDGVFNDAGRVSFSLIDNTLVVLYGWPFRVFPLTDVEIVNLAHLEPGFRMTVVFKDFSLKVLEISEIDECKLNSIKDFLDFWNVKYYCNRRFINWNSILRGIVERPERFVQSGGWESLNLEDEHTLRYYIADEPGRKRQCLSHP</sequence>
<evidence type="ECO:0000259" key="2">
    <source>
        <dbReference type="Pfam" id="PF08512"/>
    </source>
</evidence>
<name>A0AA41VXI3_PAPNU</name>
<keyword evidence="1" id="KW-0227">DNA damage</keyword>
<dbReference type="AlphaFoldDB" id="A0AA41VXI3"/>
<gene>
    <name evidence="4" type="ORF">MKW94_021697</name>
</gene>
<reference evidence="4" key="1">
    <citation type="submission" date="2022-03" db="EMBL/GenBank/DDBJ databases">
        <title>A functionally conserved STORR gene fusion in Papaver species that diverged 16.8 million years ago.</title>
        <authorList>
            <person name="Catania T."/>
        </authorList>
    </citation>
    <scope>NUCLEOTIDE SEQUENCE</scope>
    <source>
        <strain evidence="4">S-191538</strain>
    </source>
</reference>
<comment type="function">
    <text evidence="1">Component of the FACT complex, a general chromatin factor that acts to reorganize nucleosomes. The FACT complex is involved in multiple processes that require DNA as a template such as mRNA elongation, DNA replication and DNA repair. During transcription elongation the FACT complex acts as a histone chaperone that both destabilizes and restores nucleosomal structure. It facilitates the passage of RNA polymerase II and transcription by promoting the dissociation of one histone H2A-H2B dimer from the nucleosome, then subsequently promotes the reestablishment of the nucleosome following the passage of RNA polymerase II.</text>
</comment>
<dbReference type="InterPro" id="IPR040258">
    <property type="entry name" value="Spt16"/>
</dbReference>
<organism evidence="4 5">
    <name type="scientific">Papaver nudicaule</name>
    <name type="common">Iceland poppy</name>
    <dbReference type="NCBI Taxonomy" id="74823"/>
    <lineage>
        <taxon>Eukaryota</taxon>
        <taxon>Viridiplantae</taxon>
        <taxon>Streptophyta</taxon>
        <taxon>Embryophyta</taxon>
        <taxon>Tracheophyta</taxon>
        <taxon>Spermatophyta</taxon>
        <taxon>Magnoliopsida</taxon>
        <taxon>Ranunculales</taxon>
        <taxon>Papaveraceae</taxon>
        <taxon>Papaveroideae</taxon>
        <taxon>Papaver</taxon>
    </lineage>
</organism>
<dbReference type="Gene3D" id="2.30.29.150">
    <property type="match status" value="1"/>
</dbReference>
<comment type="subunit">
    <text evidence="1">Component of the FACT complex.</text>
</comment>
<feature type="non-terminal residue" evidence="4">
    <location>
        <position position="1"/>
    </location>
</feature>
<feature type="domain" description="Histone chaperone RTT106/FACT complex subunit SPT16-like middle" evidence="2">
    <location>
        <begin position="268"/>
        <end position="342"/>
    </location>
</feature>
<dbReference type="GO" id="GO:0031491">
    <property type="term" value="F:nucleosome binding"/>
    <property type="evidence" value="ECO:0007669"/>
    <property type="project" value="TreeGrafter"/>
</dbReference>
<keyword evidence="5" id="KW-1185">Reference proteome</keyword>
<dbReference type="Pfam" id="PF24824">
    <property type="entry name" value="PH_SPT16"/>
    <property type="match status" value="1"/>
</dbReference>
<evidence type="ECO:0000313" key="4">
    <source>
        <dbReference type="EMBL" id="MCL7049359.1"/>
    </source>
</evidence>
<keyword evidence="1" id="KW-0158">Chromosome</keyword>
<dbReference type="PANTHER" id="PTHR13980">
    <property type="entry name" value="CDC68 RELATED"/>
    <property type="match status" value="1"/>
</dbReference>
<keyword evidence="1" id="KW-0539">Nucleus</keyword>
<comment type="subcellular location">
    <subcellularLocation>
        <location evidence="1">Nucleus</location>
    </subcellularLocation>
    <subcellularLocation>
        <location evidence="1">Chromosome</location>
    </subcellularLocation>
</comment>
<dbReference type="InterPro" id="IPR013719">
    <property type="entry name" value="RTT106/SPT16-like_middle_dom"/>
</dbReference>
<dbReference type="Pfam" id="PF08512">
    <property type="entry name" value="Rttp106-like_middle"/>
    <property type="match status" value="1"/>
</dbReference>
<proteinExistence type="inferred from homology"/>
<keyword evidence="1" id="KW-0804">Transcription</keyword>
<accession>A0AA41VXI3</accession>
<dbReference type="Proteomes" id="UP001177140">
    <property type="component" value="Unassembled WGS sequence"/>
</dbReference>
<dbReference type="InterPro" id="IPR056595">
    <property type="entry name" value="Fact-SPT16_PH"/>
</dbReference>
<evidence type="ECO:0000259" key="3">
    <source>
        <dbReference type="Pfam" id="PF24824"/>
    </source>
</evidence>
<protein>
    <recommendedName>
        <fullName evidence="1">FACT complex subunit</fullName>
    </recommendedName>
</protein>
<feature type="domain" description="FACT complex subunit SPT16 PH-like" evidence="3">
    <location>
        <begin position="132"/>
        <end position="214"/>
    </location>
</feature>
<dbReference type="PANTHER" id="PTHR13980:SF15">
    <property type="entry name" value="FACT COMPLEX SUBUNIT SPT16"/>
    <property type="match status" value="1"/>
</dbReference>
<keyword evidence="1" id="KW-0234">DNA repair</keyword>
<dbReference type="Gene3D" id="2.30.29.30">
    <property type="entry name" value="Pleckstrin-homology domain (PH domain)/Phosphotyrosine-binding domain (PTB)"/>
    <property type="match status" value="1"/>
</dbReference>
<keyword evidence="1" id="KW-0805">Transcription regulation</keyword>
<comment type="caution">
    <text evidence="4">The sequence shown here is derived from an EMBL/GenBank/DDBJ whole genome shotgun (WGS) entry which is preliminary data.</text>
</comment>
<keyword evidence="1" id="KW-0235">DNA replication</keyword>
<comment type="similarity">
    <text evidence="1">Belongs to the peptidase M24 family. SPT16 subfamily.</text>
</comment>
<evidence type="ECO:0000256" key="1">
    <source>
        <dbReference type="RuleBase" id="RU367052"/>
    </source>
</evidence>
<dbReference type="GO" id="GO:0006260">
    <property type="term" value="P:DNA replication"/>
    <property type="evidence" value="ECO:0007669"/>
    <property type="project" value="UniProtKB-KW"/>
</dbReference>
<dbReference type="InterPro" id="IPR011993">
    <property type="entry name" value="PH-like_dom_sf"/>
</dbReference>
<dbReference type="GO" id="GO:0006368">
    <property type="term" value="P:transcription elongation by RNA polymerase II"/>
    <property type="evidence" value="ECO:0007669"/>
    <property type="project" value="TreeGrafter"/>
</dbReference>
<evidence type="ECO:0000313" key="5">
    <source>
        <dbReference type="Proteomes" id="UP001177140"/>
    </source>
</evidence>